<dbReference type="InterPro" id="IPR036389">
    <property type="entry name" value="RNase_III_sf"/>
</dbReference>
<dbReference type="Gene3D" id="1.10.1520.10">
    <property type="entry name" value="Ribonuclease III domain"/>
    <property type="match status" value="2"/>
</dbReference>
<dbReference type="Pfam" id="PF14622">
    <property type="entry name" value="Ribonucleas_3_3"/>
    <property type="match status" value="2"/>
</dbReference>
<keyword evidence="3" id="KW-1185">Reference proteome</keyword>
<dbReference type="SMR" id="A0A2U1NXK4"/>
<evidence type="ECO:0000313" key="3">
    <source>
        <dbReference type="Proteomes" id="UP000245207"/>
    </source>
</evidence>
<dbReference type="EMBL" id="PKPP01002027">
    <property type="protein sequence ID" value="PWA78160.1"/>
    <property type="molecule type" value="Genomic_DNA"/>
</dbReference>
<proteinExistence type="predicted"/>
<evidence type="ECO:0000259" key="1">
    <source>
        <dbReference type="PROSITE" id="PS50142"/>
    </source>
</evidence>
<accession>A0A2U1NXK4</accession>
<dbReference type="PROSITE" id="PS50142">
    <property type="entry name" value="RNASE_3_2"/>
    <property type="match status" value="2"/>
</dbReference>
<dbReference type="GO" id="GO:0004525">
    <property type="term" value="F:ribonuclease III activity"/>
    <property type="evidence" value="ECO:0007669"/>
    <property type="project" value="InterPro"/>
</dbReference>
<evidence type="ECO:0000313" key="2">
    <source>
        <dbReference type="EMBL" id="PWA78160.1"/>
    </source>
</evidence>
<name>A0A2U1NXK4_ARTAN</name>
<dbReference type="SMART" id="SM00535">
    <property type="entry name" value="RIBOc"/>
    <property type="match status" value="2"/>
</dbReference>
<dbReference type="AlphaFoldDB" id="A0A2U1NXK4"/>
<protein>
    <submittedName>
        <fullName evidence="2">Ribonuclease III domain-containing protein</fullName>
    </submittedName>
</protein>
<dbReference type="OrthoDB" id="1925749at2759"/>
<dbReference type="GO" id="GO:0006396">
    <property type="term" value="P:RNA processing"/>
    <property type="evidence" value="ECO:0007669"/>
    <property type="project" value="InterPro"/>
</dbReference>
<dbReference type="SUPFAM" id="SSF69065">
    <property type="entry name" value="RNase III domain-like"/>
    <property type="match status" value="2"/>
</dbReference>
<organism evidence="2 3">
    <name type="scientific">Artemisia annua</name>
    <name type="common">Sweet wormwood</name>
    <dbReference type="NCBI Taxonomy" id="35608"/>
    <lineage>
        <taxon>Eukaryota</taxon>
        <taxon>Viridiplantae</taxon>
        <taxon>Streptophyta</taxon>
        <taxon>Embryophyta</taxon>
        <taxon>Tracheophyta</taxon>
        <taxon>Spermatophyta</taxon>
        <taxon>Magnoliopsida</taxon>
        <taxon>eudicotyledons</taxon>
        <taxon>Gunneridae</taxon>
        <taxon>Pentapetalae</taxon>
        <taxon>asterids</taxon>
        <taxon>campanulids</taxon>
        <taxon>Asterales</taxon>
        <taxon>Asteraceae</taxon>
        <taxon>Asteroideae</taxon>
        <taxon>Anthemideae</taxon>
        <taxon>Artemisiinae</taxon>
        <taxon>Artemisia</taxon>
    </lineage>
</organism>
<dbReference type="Proteomes" id="UP000245207">
    <property type="component" value="Unassembled WGS sequence"/>
</dbReference>
<dbReference type="STRING" id="35608.A0A2U1NXK4"/>
<comment type="caution">
    <text evidence="2">The sequence shown here is derived from an EMBL/GenBank/DDBJ whole genome shotgun (WGS) entry which is preliminary data.</text>
</comment>
<sequence length="326" mass="35926">MQLRSNIPLIFFVAVVITATVLFSSPTVSAQLRSFHFTNELDRIERIIDYKFQNIWYLRRAMTHSSYSDENNKDLSIIGLGIINATVARDTFTRRLNSSSKAVNDRLSMTNNENVCAAYGTFLRLESVVRVSASFDSSNSSILSGAFKALLGAIALDSGKIADAEKLFLGILDGASKVIVYYQFKNRELHLRALTHSSYSKENNKALSILGESIIETFAAMRSLTNDLYKSARESRDFNKIVKEAVVNKISKEAVEDCALSGKKLRLHEKVMVSSSTDASNPSVVCGAFKSMVGATALDSGEPDKAVNWMLVSLRGAFALDFPESD</sequence>
<dbReference type="InterPro" id="IPR000999">
    <property type="entry name" value="RNase_III_dom"/>
</dbReference>
<gene>
    <name evidence="2" type="ORF">CTI12_AA213670</name>
</gene>
<feature type="domain" description="RNase III" evidence="1">
    <location>
        <begin position="41"/>
        <end position="159"/>
    </location>
</feature>
<feature type="domain" description="RNase III" evidence="1">
    <location>
        <begin position="182"/>
        <end position="301"/>
    </location>
</feature>
<reference evidence="2 3" key="1">
    <citation type="journal article" date="2018" name="Mol. Plant">
        <title>The genome of Artemisia annua provides insight into the evolution of Asteraceae family and artemisinin biosynthesis.</title>
        <authorList>
            <person name="Shen Q."/>
            <person name="Zhang L."/>
            <person name="Liao Z."/>
            <person name="Wang S."/>
            <person name="Yan T."/>
            <person name="Shi P."/>
            <person name="Liu M."/>
            <person name="Fu X."/>
            <person name="Pan Q."/>
            <person name="Wang Y."/>
            <person name="Lv Z."/>
            <person name="Lu X."/>
            <person name="Zhang F."/>
            <person name="Jiang W."/>
            <person name="Ma Y."/>
            <person name="Chen M."/>
            <person name="Hao X."/>
            <person name="Li L."/>
            <person name="Tang Y."/>
            <person name="Lv G."/>
            <person name="Zhou Y."/>
            <person name="Sun X."/>
            <person name="Brodelius P.E."/>
            <person name="Rose J.K.C."/>
            <person name="Tang K."/>
        </authorList>
    </citation>
    <scope>NUCLEOTIDE SEQUENCE [LARGE SCALE GENOMIC DNA]</scope>
    <source>
        <strain evidence="3">cv. Huhao1</strain>
        <tissue evidence="2">Leaf</tissue>
    </source>
</reference>